<evidence type="ECO:0000256" key="6">
    <source>
        <dbReference type="ARBA" id="ARBA00022840"/>
    </source>
</evidence>
<dbReference type="InterPro" id="IPR006000">
    <property type="entry name" value="Xylulokinase"/>
</dbReference>
<protein>
    <recommendedName>
        <fullName evidence="9">Xylulose kinase</fullName>
        <shortName evidence="9">Xylulokinase</shortName>
        <ecNumber evidence="9">2.7.1.17</ecNumber>
    </recommendedName>
</protein>
<organism evidence="12 13">
    <name type="scientific">Sulfobacillus acidophilus</name>
    <dbReference type="NCBI Taxonomy" id="53633"/>
    <lineage>
        <taxon>Bacteria</taxon>
        <taxon>Bacillati</taxon>
        <taxon>Bacillota</taxon>
        <taxon>Clostridia</taxon>
        <taxon>Eubacteriales</taxon>
        <taxon>Clostridiales Family XVII. Incertae Sedis</taxon>
        <taxon>Sulfobacillus</taxon>
    </lineage>
</organism>
<dbReference type="PROSITE" id="PS00445">
    <property type="entry name" value="FGGY_KINASES_2"/>
    <property type="match status" value="1"/>
</dbReference>
<comment type="caution">
    <text evidence="12">The sequence shown here is derived from an EMBL/GenBank/DDBJ whole genome shotgun (WGS) entry which is preliminary data.</text>
</comment>
<dbReference type="Gene3D" id="3.30.420.40">
    <property type="match status" value="2"/>
</dbReference>
<name>A0A2T2WJL1_9FIRM</name>
<reference evidence="12 13" key="1">
    <citation type="journal article" date="2014" name="BMC Genomics">
        <title>Comparison of environmental and isolate Sulfobacillus genomes reveals diverse carbon, sulfur, nitrogen, and hydrogen metabolisms.</title>
        <authorList>
            <person name="Justice N.B."/>
            <person name="Norman A."/>
            <person name="Brown C.T."/>
            <person name="Singh A."/>
            <person name="Thomas B.C."/>
            <person name="Banfield J.F."/>
        </authorList>
    </citation>
    <scope>NUCLEOTIDE SEQUENCE [LARGE SCALE GENOMIC DNA]</scope>
    <source>
        <strain evidence="12">AMDSBA3</strain>
    </source>
</reference>
<comment type="similarity">
    <text evidence="1 8">Belongs to the FGGY kinase family.</text>
</comment>
<evidence type="ECO:0000313" key="13">
    <source>
        <dbReference type="Proteomes" id="UP000241848"/>
    </source>
</evidence>
<dbReference type="AlphaFoldDB" id="A0A2T2WJL1"/>
<dbReference type="EMBL" id="PXYV01000017">
    <property type="protein sequence ID" value="PSR22434.1"/>
    <property type="molecule type" value="Genomic_DNA"/>
</dbReference>
<dbReference type="GO" id="GO:0005997">
    <property type="term" value="P:xylulose metabolic process"/>
    <property type="evidence" value="ECO:0007669"/>
    <property type="project" value="InterPro"/>
</dbReference>
<dbReference type="SUPFAM" id="SSF53067">
    <property type="entry name" value="Actin-like ATPase domain"/>
    <property type="match status" value="2"/>
</dbReference>
<evidence type="ECO:0000256" key="7">
    <source>
        <dbReference type="ARBA" id="ARBA00023277"/>
    </source>
</evidence>
<gene>
    <name evidence="9 12" type="primary">xylB</name>
    <name evidence="12" type="ORF">C7B45_06865</name>
</gene>
<dbReference type="NCBIfam" id="TIGR01312">
    <property type="entry name" value="XylB"/>
    <property type="match status" value="1"/>
</dbReference>
<dbReference type="GO" id="GO:0005524">
    <property type="term" value="F:ATP binding"/>
    <property type="evidence" value="ECO:0007669"/>
    <property type="project" value="UniProtKB-KW"/>
</dbReference>
<accession>A0A2T2WJL1</accession>
<feature type="domain" description="Carbohydrate kinase FGGY C-terminal" evidence="11">
    <location>
        <begin position="258"/>
        <end position="441"/>
    </location>
</feature>
<keyword evidence="7 9" id="KW-0119">Carbohydrate metabolism</keyword>
<evidence type="ECO:0000313" key="12">
    <source>
        <dbReference type="EMBL" id="PSR22434.1"/>
    </source>
</evidence>
<dbReference type="EC" id="2.7.1.17" evidence="9"/>
<evidence type="ECO:0000256" key="5">
    <source>
        <dbReference type="ARBA" id="ARBA00022777"/>
    </source>
</evidence>
<evidence type="ECO:0000256" key="8">
    <source>
        <dbReference type="RuleBase" id="RU003733"/>
    </source>
</evidence>
<evidence type="ECO:0000256" key="3">
    <source>
        <dbReference type="ARBA" id="ARBA00022679"/>
    </source>
</evidence>
<evidence type="ECO:0000256" key="1">
    <source>
        <dbReference type="ARBA" id="ARBA00009156"/>
    </source>
</evidence>
<keyword evidence="5 8" id="KW-0418">Kinase</keyword>
<keyword evidence="2 9" id="KW-0859">Xylose metabolism</keyword>
<dbReference type="Proteomes" id="UP000241848">
    <property type="component" value="Unassembled WGS sequence"/>
</dbReference>
<dbReference type="PIRSF" id="PIRSF000538">
    <property type="entry name" value="GlpK"/>
    <property type="match status" value="1"/>
</dbReference>
<dbReference type="Pfam" id="PF00370">
    <property type="entry name" value="FGGY_N"/>
    <property type="match status" value="1"/>
</dbReference>
<evidence type="ECO:0000259" key="11">
    <source>
        <dbReference type="Pfam" id="PF02782"/>
    </source>
</evidence>
<comment type="catalytic activity">
    <reaction evidence="9">
        <text>D-xylulose + ATP = D-xylulose 5-phosphate + ADP + H(+)</text>
        <dbReference type="Rhea" id="RHEA:10964"/>
        <dbReference type="ChEBI" id="CHEBI:15378"/>
        <dbReference type="ChEBI" id="CHEBI:17140"/>
        <dbReference type="ChEBI" id="CHEBI:30616"/>
        <dbReference type="ChEBI" id="CHEBI:57737"/>
        <dbReference type="ChEBI" id="CHEBI:456216"/>
        <dbReference type="EC" id="2.7.1.17"/>
    </reaction>
</comment>
<keyword evidence="3 8" id="KW-0808">Transferase</keyword>
<evidence type="ECO:0000256" key="2">
    <source>
        <dbReference type="ARBA" id="ARBA00022629"/>
    </source>
</evidence>
<evidence type="ECO:0000256" key="4">
    <source>
        <dbReference type="ARBA" id="ARBA00022741"/>
    </source>
</evidence>
<dbReference type="PANTHER" id="PTHR43095:SF5">
    <property type="entry name" value="XYLULOSE KINASE"/>
    <property type="match status" value="1"/>
</dbReference>
<feature type="domain" description="Carbohydrate kinase FGGY N-terminal" evidence="10">
    <location>
        <begin position="11"/>
        <end position="248"/>
    </location>
</feature>
<dbReference type="InterPro" id="IPR018483">
    <property type="entry name" value="Carb_kinase_FGGY_CS"/>
</dbReference>
<dbReference type="GO" id="GO:0042732">
    <property type="term" value="P:D-xylose metabolic process"/>
    <property type="evidence" value="ECO:0007669"/>
    <property type="project" value="UniProtKB-KW"/>
</dbReference>
<keyword evidence="4 9" id="KW-0547">Nucleotide-binding</keyword>
<dbReference type="GO" id="GO:0004856">
    <property type="term" value="F:D-xylulokinase activity"/>
    <property type="evidence" value="ECO:0007669"/>
    <property type="project" value="UniProtKB-EC"/>
</dbReference>
<proteinExistence type="inferred from homology"/>
<dbReference type="PANTHER" id="PTHR43095">
    <property type="entry name" value="SUGAR KINASE"/>
    <property type="match status" value="1"/>
</dbReference>
<evidence type="ECO:0000259" key="10">
    <source>
        <dbReference type="Pfam" id="PF00370"/>
    </source>
</evidence>
<dbReference type="InterPro" id="IPR018485">
    <property type="entry name" value="FGGY_C"/>
</dbReference>
<dbReference type="InterPro" id="IPR050406">
    <property type="entry name" value="FGGY_Carb_Kinase"/>
</dbReference>
<evidence type="ECO:0000256" key="9">
    <source>
        <dbReference type="RuleBase" id="RU364073"/>
    </source>
</evidence>
<sequence>MSLTGFAPVAYLGLDIGTQGLKAVVVTDSGHVLFETSAIYPTAVPTPGWAEQSPGDWMAALDSVLGQVDQAGLSVTWAGIGVTGQMHTVVVCDDRGQPLRPAILWSDQRAREYGPAWEAKYGLKWLREQTGNKPLSNFSLGYLRWIRDHEWTVYQQIRHVAIAKDWVRFVLTGAWGTEMTDASGTYLLDVAHRHWATDWMREMGMDPSWWGTLHESGDVVGTMQYGPSRFRGLPVVAGAGDQAASAIGTQLTPGELGISLGTSGVLFWPLRQYVNPPHPSIHVFCHAVADEWHWMTVTQSAASSLRWFRDQFYADTPYAIVDREAEIVPAGCSGVIFVPYLEGERAPVMQPQASGVFFGLRAYHGRTHLARAVLEGVAYSLNDCYQTMFGREAPKPQRLVMTGGGARSVLWTQILADVLGEPLEIVEDPGAAVGAAWIAHSAVDATQERWPRASIRTAIPGANAAYYQTEFHRYRRLTRVLSDVWESSAEALSADS</sequence>
<keyword evidence="6 9" id="KW-0067">ATP-binding</keyword>
<dbReference type="CDD" id="cd07808">
    <property type="entry name" value="ASKHA_NBD_FGGY_EcXK-like"/>
    <property type="match status" value="1"/>
</dbReference>
<dbReference type="InterPro" id="IPR000577">
    <property type="entry name" value="Carb_kinase_FGGY"/>
</dbReference>
<dbReference type="InterPro" id="IPR043129">
    <property type="entry name" value="ATPase_NBD"/>
</dbReference>
<dbReference type="InterPro" id="IPR018484">
    <property type="entry name" value="FGGY_N"/>
</dbReference>
<dbReference type="Pfam" id="PF02782">
    <property type="entry name" value="FGGY_C"/>
    <property type="match status" value="1"/>
</dbReference>